<protein>
    <submittedName>
        <fullName evidence="1">Uncharacterized protein</fullName>
    </submittedName>
</protein>
<gene>
    <name evidence="1" type="ORF">VNO77_20139</name>
</gene>
<sequence length="123" mass="13663">MWLGGLDDGLVAKTAWERWLGGLDILKGKMVPGGFEGRSWGMSRRHGSTSACAYAASTRNMTQDQLGPLHMLGYTHVGGGQCWEDPRGRAKTGYIQLQQLWEFIFVEVHFQWVLNGAGSSFRS</sequence>
<evidence type="ECO:0000313" key="1">
    <source>
        <dbReference type="EMBL" id="KAK7339468.1"/>
    </source>
</evidence>
<proteinExistence type="predicted"/>
<name>A0AAN9QQ99_CANGL</name>
<dbReference type="Proteomes" id="UP001367508">
    <property type="component" value="Unassembled WGS sequence"/>
</dbReference>
<keyword evidence="2" id="KW-1185">Reference proteome</keyword>
<reference evidence="1 2" key="1">
    <citation type="submission" date="2024-01" db="EMBL/GenBank/DDBJ databases">
        <title>The genomes of 5 underutilized Papilionoideae crops provide insights into root nodulation and disease resistanc.</title>
        <authorList>
            <person name="Jiang F."/>
        </authorList>
    </citation>
    <scope>NUCLEOTIDE SEQUENCE [LARGE SCALE GENOMIC DNA]</scope>
    <source>
        <strain evidence="1">LVBAO_FW01</strain>
        <tissue evidence="1">Leaves</tissue>
    </source>
</reference>
<organism evidence="1 2">
    <name type="scientific">Canavalia gladiata</name>
    <name type="common">Sword bean</name>
    <name type="synonym">Dolichos gladiatus</name>
    <dbReference type="NCBI Taxonomy" id="3824"/>
    <lineage>
        <taxon>Eukaryota</taxon>
        <taxon>Viridiplantae</taxon>
        <taxon>Streptophyta</taxon>
        <taxon>Embryophyta</taxon>
        <taxon>Tracheophyta</taxon>
        <taxon>Spermatophyta</taxon>
        <taxon>Magnoliopsida</taxon>
        <taxon>eudicotyledons</taxon>
        <taxon>Gunneridae</taxon>
        <taxon>Pentapetalae</taxon>
        <taxon>rosids</taxon>
        <taxon>fabids</taxon>
        <taxon>Fabales</taxon>
        <taxon>Fabaceae</taxon>
        <taxon>Papilionoideae</taxon>
        <taxon>50 kb inversion clade</taxon>
        <taxon>NPAAA clade</taxon>
        <taxon>indigoferoid/millettioid clade</taxon>
        <taxon>Phaseoleae</taxon>
        <taxon>Canavalia</taxon>
    </lineage>
</organism>
<dbReference type="AlphaFoldDB" id="A0AAN9QQ99"/>
<comment type="caution">
    <text evidence="1">The sequence shown here is derived from an EMBL/GenBank/DDBJ whole genome shotgun (WGS) entry which is preliminary data.</text>
</comment>
<accession>A0AAN9QQ99</accession>
<dbReference type="EMBL" id="JAYMYQ010000004">
    <property type="protein sequence ID" value="KAK7339468.1"/>
    <property type="molecule type" value="Genomic_DNA"/>
</dbReference>
<evidence type="ECO:0000313" key="2">
    <source>
        <dbReference type="Proteomes" id="UP001367508"/>
    </source>
</evidence>